<keyword evidence="2" id="KW-1185">Reference proteome</keyword>
<dbReference type="Proteomes" id="UP000016922">
    <property type="component" value="Unassembled WGS sequence"/>
</dbReference>
<dbReference type="GeneID" id="19462803"/>
<name>S3DFR4_GLAL2</name>
<evidence type="ECO:0000313" key="2">
    <source>
        <dbReference type="Proteomes" id="UP000016922"/>
    </source>
</evidence>
<sequence length="64" mass="7039">MQRFWQRQSDGGPSALLARFGNNKIGPGTAAQISPSTVVEQIMQLMERVDGDYYAANAMMVFGE</sequence>
<proteinExistence type="predicted"/>
<evidence type="ECO:0000313" key="1">
    <source>
        <dbReference type="EMBL" id="EPE30781.1"/>
    </source>
</evidence>
<organism evidence="1 2">
    <name type="scientific">Glarea lozoyensis (strain ATCC 20868 / MF5171)</name>
    <dbReference type="NCBI Taxonomy" id="1116229"/>
    <lineage>
        <taxon>Eukaryota</taxon>
        <taxon>Fungi</taxon>
        <taxon>Dikarya</taxon>
        <taxon>Ascomycota</taxon>
        <taxon>Pezizomycotina</taxon>
        <taxon>Leotiomycetes</taxon>
        <taxon>Helotiales</taxon>
        <taxon>Helotiaceae</taxon>
        <taxon>Glarea</taxon>
    </lineage>
</organism>
<dbReference type="EMBL" id="KE145363">
    <property type="protein sequence ID" value="EPE30781.1"/>
    <property type="molecule type" value="Genomic_DNA"/>
</dbReference>
<dbReference type="KEGG" id="glz:GLAREA_03748"/>
<gene>
    <name evidence="1" type="ORF">GLAREA_03748</name>
</gene>
<accession>S3DFR4</accession>
<protein>
    <submittedName>
        <fullName evidence="1">Uncharacterized protein</fullName>
    </submittedName>
</protein>
<dbReference type="AlphaFoldDB" id="S3DFR4"/>
<dbReference type="HOGENOM" id="CLU_2867828_0_0_1"/>
<reference evidence="1 2" key="1">
    <citation type="journal article" date="2013" name="BMC Genomics">
        <title>Genomics-driven discovery of the pneumocandin biosynthetic gene cluster in the fungus Glarea lozoyensis.</title>
        <authorList>
            <person name="Chen L."/>
            <person name="Yue Q."/>
            <person name="Zhang X."/>
            <person name="Xiang M."/>
            <person name="Wang C."/>
            <person name="Li S."/>
            <person name="Che Y."/>
            <person name="Ortiz-Lopez F.J."/>
            <person name="Bills G.F."/>
            <person name="Liu X."/>
            <person name="An Z."/>
        </authorList>
    </citation>
    <scope>NUCLEOTIDE SEQUENCE [LARGE SCALE GENOMIC DNA]</scope>
    <source>
        <strain evidence="2">ATCC 20868 / MF5171</strain>
    </source>
</reference>
<dbReference type="RefSeq" id="XP_008082192.1">
    <property type="nucleotide sequence ID" value="XM_008084001.1"/>
</dbReference>